<gene>
    <name evidence="1" type="ORF">GND98_016245</name>
</gene>
<evidence type="ECO:0000313" key="2">
    <source>
        <dbReference type="Proteomes" id="UP000474042"/>
    </source>
</evidence>
<dbReference type="Proteomes" id="UP000474042">
    <property type="component" value="Unassembled WGS sequence"/>
</dbReference>
<reference evidence="1 2" key="1">
    <citation type="submission" date="2020-01" db="EMBL/GenBank/DDBJ databases">
        <title>Genome sequence of a 1,3-propanediol producer, Clostridium butyricum S3.</title>
        <authorList>
            <person name="Zhou J."/>
        </authorList>
    </citation>
    <scope>NUCLEOTIDE SEQUENCE [LARGE SCALE GENOMIC DNA]</scope>
    <source>
        <strain evidence="1 2">S3</strain>
    </source>
</reference>
<sequence>MAYTETELQEMAVLAIFNHYEGRYSNEYIEENFSLALKVLIENIRASVTKPIGIKSVSQNGTSVTYNEGTGFNAYLTTEVLSLLPKKSNFKVW</sequence>
<proteinExistence type="predicted"/>
<comment type="caution">
    <text evidence="1">The sequence shown here is derived from an EMBL/GenBank/DDBJ whole genome shotgun (WGS) entry which is preliminary data.</text>
</comment>
<accession>A0A6L9EU41</accession>
<name>A0A6L9EU41_CLOBU</name>
<dbReference type="AlphaFoldDB" id="A0A6L9EU41"/>
<dbReference type="EMBL" id="WOFV02000069">
    <property type="protein sequence ID" value="NAS19365.1"/>
    <property type="molecule type" value="Genomic_DNA"/>
</dbReference>
<organism evidence="1 2">
    <name type="scientific">Clostridium butyricum</name>
    <dbReference type="NCBI Taxonomy" id="1492"/>
    <lineage>
        <taxon>Bacteria</taxon>
        <taxon>Bacillati</taxon>
        <taxon>Bacillota</taxon>
        <taxon>Clostridia</taxon>
        <taxon>Eubacteriales</taxon>
        <taxon>Clostridiaceae</taxon>
        <taxon>Clostridium</taxon>
    </lineage>
</organism>
<evidence type="ECO:0000313" key="1">
    <source>
        <dbReference type="EMBL" id="NAS19365.1"/>
    </source>
</evidence>
<protein>
    <recommendedName>
        <fullName evidence="3">Phage gp6-like head-tail connector protein</fullName>
    </recommendedName>
</protein>
<evidence type="ECO:0008006" key="3">
    <source>
        <dbReference type="Google" id="ProtNLM"/>
    </source>
</evidence>